<dbReference type="EMBL" id="BKCJ011172575">
    <property type="protein sequence ID" value="GFC98512.1"/>
    <property type="molecule type" value="Genomic_DNA"/>
</dbReference>
<proteinExistence type="predicted"/>
<protein>
    <submittedName>
        <fullName evidence="2">Uncharacterized protein</fullName>
    </submittedName>
</protein>
<reference evidence="2" key="1">
    <citation type="journal article" date="2019" name="Sci. Rep.">
        <title>Draft genome of Tanacetum cinerariifolium, the natural source of mosquito coil.</title>
        <authorList>
            <person name="Yamashiro T."/>
            <person name="Shiraishi A."/>
            <person name="Satake H."/>
            <person name="Nakayama K."/>
        </authorList>
    </citation>
    <scope>NUCLEOTIDE SEQUENCE</scope>
</reference>
<comment type="caution">
    <text evidence="2">The sequence shown here is derived from an EMBL/GenBank/DDBJ whole genome shotgun (WGS) entry which is preliminary data.</text>
</comment>
<accession>A0A699SLT6</accession>
<dbReference type="AlphaFoldDB" id="A0A699SLT6"/>
<sequence>PPANGWPCSLTNFTLLPMADQLQQVEKVLPEDIARTFEAAVNVFQGKTEHMDDLLKNGGTLLRKVSKNFSSTQMILGVAALAVVSIIVINRASQDE</sequence>
<gene>
    <name evidence="2" type="ORF">Tci_870482</name>
</gene>
<organism evidence="2">
    <name type="scientific">Tanacetum cinerariifolium</name>
    <name type="common">Dalmatian daisy</name>
    <name type="synonym">Chrysanthemum cinerariifolium</name>
    <dbReference type="NCBI Taxonomy" id="118510"/>
    <lineage>
        <taxon>Eukaryota</taxon>
        <taxon>Viridiplantae</taxon>
        <taxon>Streptophyta</taxon>
        <taxon>Embryophyta</taxon>
        <taxon>Tracheophyta</taxon>
        <taxon>Spermatophyta</taxon>
        <taxon>Magnoliopsida</taxon>
        <taxon>eudicotyledons</taxon>
        <taxon>Gunneridae</taxon>
        <taxon>Pentapetalae</taxon>
        <taxon>asterids</taxon>
        <taxon>campanulids</taxon>
        <taxon>Asterales</taxon>
        <taxon>Asteraceae</taxon>
        <taxon>Asteroideae</taxon>
        <taxon>Anthemideae</taxon>
        <taxon>Anthemidinae</taxon>
        <taxon>Tanacetum</taxon>
    </lineage>
</organism>
<evidence type="ECO:0000313" key="2">
    <source>
        <dbReference type="EMBL" id="GFC98512.1"/>
    </source>
</evidence>
<name>A0A699SLT6_TANCI</name>
<evidence type="ECO:0000256" key="1">
    <source>
        <dbReference type="SAM" id="Phobius"/>
    </source>
</evidence>
<keyword evidence="1" id="KW-0812">Transmembrane</keyword>
<keyword evidence="1" id="KW-1133">Transmembrane helix</keyword>
<feature type="non-terminal residue" evidence="2">
    <location>
        <position position="1"/>
    </location>
</feature>
<feature type="transmembrane region" description="Helical" evidence="1">
    <location>
        <begin position="74"/>
        <end position="93"/>
    </location>
</feature>
<keyword evidence="1" id="KW-0472">Membrane</keyword>